<evidence type="ECO:0000313" key="6">
    <source>
        <dbReference type="Proteomes" id="UP000035721"/>
    </source>
</evidence>
<dbReference type="InterPro" id="IPR009057">
    <property type="entry name" value="Homeodomain-like_sf"/>
</dbReference>
<dbReference type="Pfam" id="PF12833">
    <property type="entry name" value="HTH_18"/>
    <property type="match status" value="1"/>
</dbReference>
<reference evidence="5 6" key="1">
    <citation type="journal article" date="2013" name="ISME J.">
        <title>A metabolic model for members of the genus Tetrasphaera involved in enhanced biological phosphorus removal.</title>
        <authorList>
            <person name="Kristiansen R."/>
            <person name="Nguyen H.T.T."/>
            <person name="Saunders A.M."/>
            <person name="Nielsen J.L."/>
            <person name="Wimmer R."/>
            <person name="Le V.Q."/>
            <person name="McIlroy S.J."/>
            <person name="Petrovski S."/>
            <person name="Seviour R.J."/>
            <person name="Calteau A."/>
            <person name="Nielsen K.L."/>
            <person name="Nielsen P.H."/>
        </authorList>
    </citation>
    <scope>NUCLEOTIDE SEQUENCE [LARGE SCALE GENOMIC DNA]</scope>
    <source>
        <strain evidence="5 6">T1-X7</strain>
    </source>
</reference>
<dbReference type="SMART" id="SM00342">
    <property type="entry name" value="HTH_ARAC"/>
    <property type="match status" value="1"/>
</dbReference>
<proteinExistence type="predicted"/>
<protein>
    <submittedName>
        <fullName evidence="5">DNA-binding domain-containing protein, AraC-type</fullName>
    </submittedName>
</protein>
<sequence length="325" mass="36080">MTALWWCLMSATITGGSGGSEFPGSFTPILARTRTIYRPVGPVAYDCVKVIVVRDGSAVLYSEFGQRPVKCGDVVLLAANTLCASEPEDHVTVTTLYADSDYVVDQVFWQYVSAMHDRLDAQEFAATIYTEPAQIIGLGMDRSGVLMPWLDELVTLSLENRPIENFFRTQSLWFSVAHVIAPFITTSAIRTSSTQRATGYPSLPRHRKFAPLRQEARRLAQLLRADPMRTWSVTEMAREVHLSKSQVGRVFVEAFGKSPIAYLTMLRTERMAGLLCTTDTPIAGIAQEVGWRDPDFAARQFRRSVGVTPSKYRALSRSATSEVPG</sequence>
<evidence type="ECO:0000256" key="1">
    <source>
        <dbReference type="ARBA" id="ARBA00023015"/>
    </source>
</evidence>
<dbReference type="AlphaFoldDB" id="A0A077LSL8"/>
<dbReference type="SUPFAM" id="SSF46689">
    <property type="entry name" value="Homeodomain-like"/>
    <property type="match status" value="2"/>
</dbReference>
<keyword evidence="1" id="KW-0805">Transcription regulation</keyword>
<accession>A0A077LSL8</accession>
<dbReference type="PANTHER" id="PTHR46796">
    <property type="entry name" value="HTH-TYPE TRANSCRIPTIONAL ACTIVATOR RHAS-RELATED"/>
    <property type="match status" value="1"/>
</dbReference>
<dbReference type="Proteomes" id="UP000035721">
    <property type="component" value="Unassembled WGS sequence"/>
</dbReference>
<feature type="domain" description="HTH araC/xylS-type" evidence="4">
    <location>
        <begin position="217"/>
        <end position="315"/>
    </location>
</feature>
<dbReference type="GO" id="GO:0043565">
    <property type="term" value="F:sequence-specific DNA binding"/>
    <property type="evidence" value="ECO:0007669"/>
    <property type="project" value="InterPro"/>
</dbReference>
<dbReference type="Gene3D" id="1.10.10.60">
    <property type="entry name" value="Homeodomain-like"/>
    <property type="match status" value="2"/>
</dbReference>
<evidence type="ECO:0000259" key="4">
    <source>
        <dbReference type="PROSITE" id="PS01124"/>
    </source>
</evidence>
<evidence type="ECO:0000313" key="5">
    <source>
        <dbReference type="EMBL" id="CCH75958.1"/>
    </source>
</evidence>
<dbReference type="GO" id="GO:0003700">
    <property type="term" value="F:DNA-binding transcription factor activity"/>
    <property type="evidence" value="ECO:0007669"/>
    <property type="project" value="InterPro"/>
</dbReference>
<keyword evidence="6" id="KW-1185">Reference proteome</keyword>
<dbReference type="PANTHER" id="PTHR46796:SF7">
    <property type="entry name" value="ARAC FAMILY TRANSCRIPTIONAL REGULATOR"/>
    <property type="match status" value="1"/>
</dbReference>
<evidence type="ECO:0000256" key="2">
    <source>
        <dbReference type="ARBA" id="ARBA00023125"/>
    </source>
</evidence>
<dbReference type="InterPro" id="IPR018060">
    <property type="entry name" value="HTH_AraC"/>
</dbReference>
<gene>
    <name evidence="5" type="ORF">BN12_10105</name>
</gene>
<dbReference type="PROSITE" id="PS01124">
    <property type="entry name" value="HTH_ARAC_FAMILY_2"/>
    <property type="match status" value="1"/>
</dbReference>
<keyword evidence="2 5" id="KW-0238">DNA-binding</keyword>
<dbReference type="InterPro" id="IPR050204">
    <property type="entry name" value="AraC_XylS_family_regulators"/>
</dbReference>
<name>A0A077LSL8_9MICO</name>
<dbReference type="STRING" id="1194083.BN12_10105"/>
<organism evidence="5 6">
    <name type="scientific">Nostocoides japonicum T1-X7</name>
    <dbReference type="NCBI Taxonomy" id="1194083"/>
    <lineage>
        <taxon>Bacteria</taxon>
        <taxon>Bacillati</taxon>
        <taxon>Actinomycetota</taxon>
        <taxon>Actinomycetes</taxon>
        <taxon>Micrococcales</taxon>
        <taxon>Intrasporangiaceae</taxon>
        <taxon>Nostocoides</taxon>
    </lineage>
</organism>
<evidence type="ECO:0000256" key="3">
    <source>
        <dbReference type="ARBA" id="ARBA00023163"/>
    </source>
</evidence>
<dbReference type="EMBL" id="CAJB01000001">
    <property type="protein sequence ID" value="CCH75958.1"/>
    <property type="molecule type" value="Genomic_DNA"/>
</dbReference>
<keyword evidence="3" id="KW-0804">Transcription</keyword>
<comment type="caution">
    <text evidence="5">The sequence shown here is derived from an EMBL/GenBank/DDBJ whole genome shotgun (WGS) entry which is preliminary data.</text>
</comment>